<organism evidence="1">
    <name type="scientific">hydrocarbon metagenome</name>
    <dbReference type="NCBI Taxonomy" id="938273"/>
    <lineage>
        <taxon>unclassified sequences</taxon>
        <taxon>metagenomes</taxon>
        <taxon>ecological metagenomes</taxon>
    </lineage>
</organism>
<comment type="caution">
    <text evidence="1">The sequence shown here is derived from an EMBL/GenBank/DDBJ whole genome shotgun (WGS) entry which is preliminary data.</text>
</comment>
<gene>
    <name evidence="1" type="ORF">ASZ90_019913</name>
</gene>
<evidence type="ECO:0000313" key="1">
    <source>
        <dbReference type="EMBL" id="KUG02719.1"/>
    </source>
</evidence>
<protein>
    <submittedName>
        <fullName evidence="1">Uncharacterized protein</fullName>
    </submittedName>
</protein>
<name>A0A0W8E220_9ZZZZ</name>
<dbReference type="AlphaFoldDB" id="A0A0W8E220"/>
<proteinExistence type="predicted"/>
<accession>A0A0W8E220</accession>
<reference evidence="1" key="1">
    <citation type="journal article" date="2015" name="Proc. Natl. Acad. Sci. U.S.A.">
        <title>Networks of energetic and metabolic interactions define dynamics in microbial communities.</title>
        <authorList>
            <person name="Embree M."/>
            <person name="Liu J.K."/>
            <person name="Al-Bassam M.M."/>
            <person name="Zengler K."/>
        </authorList>
    </citation>
    <scope>NUCLEOTIDE SEQUENCE</scope>
</reference>
<sequence length="54" mass="6319">MDKLAETKEKLQKLKSLSFKAISFVLEFKVQARDISACPQYTRNFSEIFHILKV</sequence>
<dbReference type="EMBL" id="LNQE01001913">
    <property type="protein sequence ID" value="KUG02719.1"/>
    <property type="molecule type" value="Genomic_DNA"/>
</dbReference>